<proteinExistence type="predicted"/>
<dbReference type="InterPro" id="IPR006680">
    <property type="entry name" value="Amidohydro-rel"/>
</dbReference>
<dbReference type="Pfam" id="PF01979">
    <property type="entry name" value="Amidohydro_1"/>
    <property type="match status" value="1"/>
</dbReference>
<gene>
    <name evidence="3" type="ORF">PHLCEN_2v1584</name>
</gene>
<comment type="caution">
    <text evidence="3">The sequence shown here is derived from an EMBL/GenBank/DDBJ whole genome shotgun (WGS) entry which is preliminary data.</text>
</comment>
<feature type="domain" description="Amidohydrolase-related" evidence="2">
    <location>
        <begin position="57"/>
        <end position="429"/>
    </location>
</feature>
<dbReference type="OrthoDB" id="194468at2759"/>
<protein>
    <recommendedName>
        <fullName evidence="2">Amidohydrolase-related domain-containing protein</fullName>
    </recommendedName>
</protein>
<evidence type="ECO:0000256" key="1">
    <source>
        <dbReference type="ARBA" id="ARBA00022801"/>
    </source>
</evidence>
<dbReference type="GO" id="GO:0016810">
    <property type="term" value="F:hydrolase activity, acting on carbon-nitrogen (but not peptide) bonds"/>
    <property type="evidence" value="ECO:0007669"/>
    <property type="project" value="InterPro"/>
</dbReference>
<evidence type="ECO:0000313" key="3">
    <source>
        <dbReference type="EMBL" id="PSS35429.1"/>
    </source>
</evidence>
<organism evidence="3 4">
    <name type="scientific">Hermanssonia centrifuga</name>
    <dbReference type="NCBI Taxonomy" id="98765"/>
    <lineage>
        <taxon>Eukaryota</taxon>
        <taxon>Fungi</taxon>
        <taxon>Dikarya</taxon>
        <taxon>Basidiomycota</taxon>
        <taxon>Agaricomycotina</taxon>
        <taxon>Agaricomycetes</taxon>
        <taxon>Polyporales</taxon>
        <taxon>Meruliaceae</taxon>
        <taxon>Hermanssonia</taxon>
    </lineage>
</organism>
<dbReference type="Proteomes" id="UP000186601">
    <property type="component" value="Unassembled WGS sequence"/>
</dbReference>
<reference evidence="3 4" key="1">
    <citation type="submission" date="2018-02" db="EMBL/GenBank/DDBJ databases">
        <title>Genome sequence of the basidiomycete white-rot fungus Phlebia centrifuga.</title>
        <authorList>
            <person name="Granchi Z."/>
            <person name="Peng M."/>
            <person name="de Vries R.P."/>
            <person name="Hilden K."/>
            <person name="Makela M.R."/>
            <person name="Grigoriev I."/>
            <person name="Riley R."/>
        </authorList>
    </citation>
    <scope>NUCLEOTIDE SEQUENCE [LARGE SCALE GENOMIC DNA]</scope>
    <source>
        <strain evidence="3 4">FBCC195</strain>
    </source>
</reference>
<dbReference type="PANTHER" id="PTHR43794">
    <property type="entry name" value="AMINOHYDROLASE SSNA-RELATED"/>
    <property type="match status" value="1"/>
</dbReference>
<accession>A0A2R6RZM6</accession>
<dbReference type="AlphaFoldDB" id="A0A2R6RZM6"/>
<sequence>MPSYLLKGGVVATFTKDNKPVAFNADVLVEGSVISNIGEGLTAPSGVEVIDCTERWICPGMIDTHRHVWMAVLKGYPQCDWLLSEYLVKSTLVLQAHITPDEVHIGQLAGCLDALHSGVTTILDHFHAANTPDHAEAALEATVQSGARVILCPGRQSPATRTLPSPEYGIEEETLKWQLEKLQEWGSRDGGKLSADGRVTLGLAYDLATIGPMEKHQEILKMARAIPVSIITAHVVKGPRILIYRDGGLLGPDVVFSHCNELYDHTAPDDEMWAAMKEHNCAIASTPEDELGMAHGNPPAFEAVERGIKCGLGVDCASINSGDLFTQMRFALQFYRGRQHEQVDRDKKTPPQHNKYNAADAFRLATLGGAEAINMSHLIGTVEVGKKADLVIFDTTSANLAGISNPFQGVVFHASNADVETVLVDGEVVKRDGKLTKVAWGPVAKELREKADRIRERHPESSLEVLWAEYYTKFGGPLWT</sequence>
<keyword evidence="4" id="KW-1185">Reference proteome</keyword>
<dbReference type="PANTHER" id="PTHR43794:SF11">
    <property type="entry name" value="AMIDOHYDROLASE-RELATED DOMAIN-CONTAINING PROTEIN"/>
    <property type="match status" value="1"/>
</dbReference>
<dbReference type="Gene3D" id="3.20.20.140">
    <property type="entry name" value="Metal-dependent hydrolases"/>
    <property type="match status" value="1"/>
</dbReference>
<dbReference type="Gene3D" id="2.30.40.10">
    <property type="entry name" value="Urease, subunit C, domain 1"/>
    <property type="match status" value="1"/>
</dbReference>
<dbReference type="InterPro" id="IPR011059">
    <property type="entry name" value="Metal-dep_hydrolase_composite"/>
</dbReference>
<name>A0A2R6RZM6_9APHY</name>
<evidence type="ECO:0000259" key="2">
    <source>
        <dbReference type="Pfam" id="PF01979"/>
    </source>
</evidence>
<dbReference type="InterPro" id="IPR032466">
    <property type="entry name" value="Metal_Hydrolase"/>
</dbReference>
<dbReference type="SUPFAM" id="SSF51556">
    <property type="entry name" value="Metallo-dependent hydrolases"/>
    <property type="match status" value="1"/>
</dbReference>
<keyword evidence="1" id="KW-0378">Hydrolase</keyword>
<dbReference type="EMBL" id="MLYV02000126">
    <property type="protein sequence ID" value="PSS35429.1"/>
    <property type="molecule type" value="Genomic_DNA"/>
</dbReference>
<dbReference type="SUPFAM" id="SSF51338">
    <property type="entry name" value="Composite domain of metallo-dependent hydrolases"/>
    <property type="match status" value="1"/>
</dbReference>
<evidence type="ECO:0000313" key="4">
    <source>
        <dbReference type="Proteomes" id="UP000186601"/>
    </source>
</evidence>
<dbReference type="InterPro" id="IPR050287">
    <property type="entry name" value="MTA/SAH_deaminase"/>
</dbReference>
<dbReference type="STRING" id="98765.A0A2R6RZM6"/>